<feature type="transmembrane region" description="Helical" evidence="2">
    <location>
        <begin position="7"/>
        <end position="29"/>
    </location>
</feature>
<keyword evidence="2" id="KW-0472">Membrane</keyword>
<feature type="region of interest" description="Disordered" evidence="1">
    <location>
        <begin position="86"/>
        <end position="123"/>
    </location>
</feature>
<dbReference type="InterPro" id="IPR051532">
    <property type="entry name" value="Ester_Hydrolysis_Enzymes"/>
</dbReference>
<dbReference type="Gene3D" id="3.40.50.1110">
    <property type="entry name" value="SGNH hydrolase"/>
    <property type="match status" value="1"/>
</dbReference>
<dbReference type="SUPFAM" id="SSF52266">
    <property type="entry name" value="SGNH hydrolase"/>
    <property type="match status" value="1"/>
</dbReference>
<dbReference type="GO" id="GO:0016787">
    <property type="term" value="F:hydrolase activity"/>
    <property type="evidence" value="ECO:0007669"/>
    <property type="project" value="UniProtKB-KW"/>
</dbReference>
<dbReference type="Pfam" id="PF04311">
    <property type="entry name" value="DUF459"/>
    <property type="match status" value="1"/>
</dbReference>
<protein>
    <submittedName>
        <fullName evidence="3">SGNH family hydrolase</fullName>
    </submittedName>
</protein>
<dbReference type="PANTHER" id="PTHR30383:SF24">
    <property type="entry name" value="THIOESTERASE 1_PROTEASE 1_LYSOPHOSPHOLIPASE L1"/>
    <property type="match status" value="1"/>
</dbReference>
<evidence type="ECO:0000256" key="2">
    <source>
        <dbReference type="SAM" id="Phobius"/>
    </source>
</evidence>
<dbReference type="CDD" id="cd01829">
    <property type="entry name" value="SGNH_hydrolase_peri2"/>
    <property type="match status" value="1"/>
</dbReference>
<dbReference type="EMBL" id="CP145316">
    <property type="protein sequence ID" value="XAM18854.1"/>
    <property type="molecule type" value="Genomic_DNA"/>
</dbReference>
<keyword evidence="4" id="KW-1185">Reference proteome</keyword>
<gene>
    <name evidence="3" type="ORF">V3I05_04020</name>
</gene>
<organism evidence="3 4">
    <name type="scientific">Helicobacter mastomyrinus</name>
    <dbReference type="NCBI Taxonomy" id="287948"/>
    <lineage>
        <taxon>Bacteria</taxon>
        <taxon>Pseudomonadati</taxon>
        <taxon>Campylobacterota</taxon>
        <taxon>Epsilonproteobacteria</taxon>
        <taxon>Campylobacterales</taxon>
        <taxon>Helicobacteraceae</taxon>
        <taxon>Helicobacter</taxon>
    </lineage>
</organism>
<evidence type="ECO:0000313" key="4">
    <source>
        <dbReference type="Proteomes" id="UP001434737"/>
    </source>
</evidence>
<feature type="compositionally biased region" description="Low complexity" evidence="1">
    <location>
        <begin position="100"/>
        <end position="111"/>
    </location>
</feature>
<dbReference type="Proteomes" id="UP001434737">
    <property type="component" value="Chromosome"/>
</dbReference>
<evidence type="ECO:0000256" key="1">
    <source>
        <dbReference type="SAM" id="MobiDB-lite"/>
    </source>
</evidence>
<proteinExistence type="predicted"/>
<dbReference type="PANTHER" id="PTHR30383">
    <property type="entry name" value="THIOESTERASE 1/PROTEASE 1/LYSOPHOSPHOLIPASE L1"/>
    <property type="match status" value="1"/>
</dbReference>
<dbReference type="InterPro" id="IPR007407">
    <property type="entry name" value="DUF459"/>
</dbReference>
<dbReference type="RefSeq" id="WP_343354091.1">
    <property type="nucleotide sequence ID" value="NZ_CP145316.1"/>
</dbReference>
<name>A0ABZ3F6S5_9HELI</name>
<evidence type="ECO:0000313" key="3">
    <source>
        <dbReference type="EMBL" id="XAM18854.1"/>
    </source>
</evidence>
<keyword evidence="3" id="KW-0378">Hydrolase</keyword>
<dbReference type="InterPro" id="IPR036514">
    <property type="entry name" value="SGNH_hydro_sf"/>
</dbReference>
<accession>A0ABZ3F6S5</accession>
<keyword evidence="2" id="KW-1133">Transmembrane helix</keyword>
<reference evidence="3 4" key="1">
    <citation type="submission" date="2024-02" db="EMBL/GenBank/DDBJ databases">
        <title>Genome and pathogenicity analysis of Helicobacter mastomyrinus isolated from mice.</title>
        <authorList>
            <person name="Zhu L."/>
        </authorList>
    </citation>
    <scope>NUCLEOTIDE SEQUENCE [LARGE SCALE GENOMIC DNA]</scope>
    <source>
        <strain evidence="3 4">Hm-17</strain>
    </source>
</reference>
<keyword evidence="2" id="KW-0812">Transmembrane</keyword>
<sequence length="389" mass="44210">MQQAKFIFIAFFTLLQLLIILHSSILIYIEQQYHNFSESQHPLTQVLNIIYQNTMLQENILFTYTDGAINTLNTLSSNFFSFHQSPQKTAAKEQSKTPHSTPSLKPPISKTTPPPPHNPHSEVAKSIPIEDTRHFFNHKESSHTEIQAEVATNQPQKIQSPIVESYTPIRAISNPRIKIEEGSSVLLVGDSMMQGVAPYMLKTFKKVNLQGIDLSKHSTGLTYKHYFDWAEAIKDAFSKNDNIALVVVLLGANDPWTIKKNIAFKSPLWEEIYTQRIEEILIIAQSNGARIVWYEIPSVREKSLNDKLMYLNSLYEREMRSGGEYFLQSNGIVTQGGKYSAFIKNKSGKSVQVRDDDGVHFTSKGYQIMANIFLNALEINPLEDSIKKQ</sequence>